<dbReference type="PANTHER" id="PTHR13847">
    <property type="entry name" value="SARCOSINE DEHYDROGENASE-RELATED"/>
    <property type="match status" value="1"/>
</dbReference>
<dbReference type="AlphaFoldDB" id="A0A1G8S692"/>
<dbReference type="EMBL" id="FNEJ01000023">
    <property type="protein sequence ID" value="SDJ24702.1"/>
    <property type="molecule type" value="Genomic_DNA"/>
</dbReference>
<name>A0A1G8S692_9RHOB</name>
<dbReference type="InterPro" id="IPR006076">
    <property type="entry name" value="FAD-dep_OxRdtase"/>
</dbReference>
<dbReference type="Pfam" id="PF01266">
    <property type="entry name" value="DAO"/>
    <property type="match status" value="1"/>
</dbReference>
<evidence type="ECO:0000259" key="2">
    <source>
        <dbReference type="Pfam" id="PF01266"/>
    </source>
</evidence>
<reference evidence="3 4" key="1">
    <citation type="submission" date="2016-10" db="EMBL/GenBank/DDBJ databases">
        <authorList>
            <person name="de Groot N.N."/>
        </authorList>
    </citation>
    <scope>NUCLEOTIDE SEQUENCE [LARGE SCALE GENOMIC DNA]</scope>
    <source>
        <strain evidence="3 4">DSM 26424</strain>
    </source>
</reference>
<dbReference type="STRING" id="555512.SAMN04487993_102314"/>
<protein>
    <submittedName>
        <fullName evidence="3">Sarcosine oxidase</fullName>
    </submittedName>
</protein>
<evidence type="ECO:0000313" key="3">
    <source>
        <dbReference type="EMBL" id="SDJ24702.1"/>
    </source>
</evidence>
<evidence type="ECO:0000313" key="4">
    <source>
        <dbReference type="Proteomes" id="UP000199093"/>
    </source>
</evidence>
<evidence type="ECO:0000256" key="1">
    <source>
        <dbReference type="ARBA" id="ARBA00023002"/>
    </source>
</evidence>
<dbReference type="GO" id="GO:0005737">
    <property type="term" value="C:cytoplasm"/>
    <property type="evidence" value="ECO:0007669"/>
    <property type="project" value="TreeGrafter"/>
</dbReference>
<feature type="domain" description="FAD dependent oxidoreductase" evidence="2">
    <location>
        <begin position="31"/>
        <end position="378"/>
    </location>
</feature>
<organism evidence="3 4">
    <name type="scientific">Salipiger marinus</name>
    <dbReference type="NCBI Taxonomy" id="555512"/>
    <lineage>
        <taxon>Bacteria</taxon>
        <taxon>Pseudomonadati</taxon>
        <taxon>Pseudomonadota</taxon>
        <taxon>Alphaproteobacteria</taxon>
        <taxon>Rhodobacterales</taxon>
        <taxon>Roseobacteraceae</taxon>
        <taxon>Salipiger</taxon>
    </lineage>
</organism>
<dbReference type="Proteomes" id="UP000199093">
    <property type="component" value="Unassembled WGS sequence"/>
</dbReference>
<gene>
    <name evidence="3" type="ORF">SAMN04487993_102314</name>
</gene>
<dbReference type="PANTHER" id="PTHR13847:SF281">
    <property type="entry name" value="FAD DEPENDENT OXIDOREDUCTASE DOMAIN-CONTAINING PROTEIN"/>
    <property type="match status" value="1"/>
</dbReference>
<keyword evidence="4" id="KW-1185">Reference proteome</keyword>
<dbReference type="Gene3D" id="3.30.9.10">
    <property type="entry name" value="D-Amino Acid Oxidase, subunit A, domain 2"/>
    <property type="match status" value="1"/>
</dbReference>
<dbReference type="InterPro" id="IPR036188">
    <property type="entry name" value="FAD/NAD-bd_sf"/>
</dbReference>
<dbReference type="GO" id="GO:0016491">
    <property type="term" value="F:oxidoreductase activity"/>
    <property type="evidence" value="ECO:0007669"/>
    <property type="project" value="UniProtKB-KW"/>
</dbReference>
<dbReference type="OrthoDB" id="9806601at2"/>
<keyword evidence="1" id="KW-0560">Oxidoreductase</keyword>
<dbReference type="RefSeq" id="WP_089850581.1">
    <property type="nucleotide sequence ID" value="NZ_FNEJ01000023.1"/>
</dbReference>
<sequence>MTDQIFRIPPYALTALCAPQAGPLRGSLRVDVALVGAGFSGCIAALELSRRGLSVALIEAGEVGQGGSGRNHGQCIPVFGYLDETQLPPAGFALLRDAGRLVFDQIAELGIACDPVQKGWLQAAHSAKGLERARATHARYAALGKADAFLDPEEIAALSGVSGTFGGWLHRDGGHLNPLAYVRGLARAAQAAGARLHTRTPVTGLRRGRDGAWTLATPEGEITARKVGLATNAYGMGAVPARMRASLVPMTSYAIASAPLQPHQRAAVLPSGVNFSDTRRDPMFFRVDATGRIITGGLVELRRGRWTAPTVAEQGARLARRFPELQGLVWTHHWTGTVGISARQRPAIFELEEGLWGLLGYSGRGVPTSAVLGRAFAATLTDPAEGARLWPADPPARIPAGRLIGLAVQSLRGPVNKLRDRLS</sequence>
<dbReference type="Gene3D" id="3.50.50.60">
    <property type="entry name" value="FAD/NAD(P)-binding domain"/>
    <property type="match status" value="1"/>
</dbReference>
<accession>A0A1G8S692</accession>
<dbReference type="SUPFAM" id="SSF51905">
    <property type="entry name" value="FAD/NAD(P)-binding domain"/>
    <property type="match status" value="1"/>
</dbReference>
<proteinExistence type="predicted"/>